<dbReference type="CDD" id="cd02440">
    <property type="entry name" value="AdoMet_MTases"/>
    <property type="match status" value="1"/>
</dbReference>
<dbReference type="RefSeq" id="WP_141610573.1">
    <property type="nucleotide sequence ID" value="NZ_VIGC02000015.1"/>
</dbReference>
<evidence type="ECO:0000313" key="2">
    <source>
        <dbReference type="EMBL" id="TQE95295.1"/>
    </source>
</evidence>
<dbReference type="InParanoid" id="A0A540VEW2"/>
<evidence type="ECO:0000313" key="3">
    <source>
        <dbReference type="Proteomes" id="UP000317371"/>
    </source>
</evidence>
<proteinExistence type="predicted"/>
<dbReference type="InterPro" id="IPR050508">
    <property type="entry name" value="Methyltransf_Superfamily"/>
</dbReference>
<evidence type="ECO:0000259" key="1">
    <source>
        <dbReference type="Pfam" id="PF08241"/>
    </source>
</evidence>
<dbReference type="InterPro" id="IPR029063">
    <property type="entry name" value="SAM-dependent_MTases_sf"/>
</dbReference>
<dbReference type="PANTHER" id="PTHR42912">
    <property type="entry name" value="METHYLTRANSFERASE"/>
    <property type="match status" value="1"/>
</dbReference>
<dbReference type="EMBL" id="VIGC01000015">
    <property type="protein sequence ID" value="TQE95295.1"/>
    <property type="molecule type" value="Genomic_DNA"/>
</dbReference>
<protein>
    <submittedName>
        <fullName evidence="2">Class I SAM-dependent methyltransferase</fullName>
    </submittedName>
</protein>
<dbReference type="GO" id="GO:0032259">
    <property type="term" value="P:methylation"/>
    <property type="evidence" value="ECO:0007669"/>
    <property type="project" value="UniProtKB-KW"/>
</dbReference>
<dbReference type="GO" id="GO:0008757">
    <property type="term" value="F:S-adenosylmethionine-dependent methyltransferase activity"/>
    <property type="evidence" value="ECO:0007669"/>
    <property type="project" value="InterPro"/>
</dbReference>
<dbReference type="Gene3D" id="3.40.50.150">
    <property type="entry name" value="Vaccinia Virus protein VP39"/>
    <property type="match status" value="1"/>
</dbReference>
<dbReference type="FunCoup" id="A0A540VEW2">
    <property type="interactions" value="2"/>
</dbReference>
<sequence length="265" mass="29593">MDVRAYNRRAWDKAVERGSEWTVPVGPEVIAAARRGEWQIILTPTRPVPRHWFPADLRGCEILCLASGGGQQGPILAAAGASVTVLDNSPRQLAQDRRVARREGLFLRLVEGDMADLSPFPDESFDLIVHPCSNMFVPDVRPVWAEAFRVLRPGGALLAGFWNPAAYIFDQALADEGILQVRHQLPYSDLTSLRPEERQRYLDDLQPLEFSHTLTDQIGGQLDAGFVLTGFYEDHWPGIALSDYMPIFIATRAVKPVQPLEQPIV</sequence>
<accession>A0A540VEW2</accession>
<keyword evidence="3" id="KW-1185">Reference proteome</keyword>
<keyword evidence="2" id="KW-0808">Transferase</keyword>
<comment type="caution">
    <text evidence="2">The sequence shown here is derived from an EMBL/GenBank/DDBJ whole genome shotgun (WGS) entry which is preliminary data.</text>
</comment>
<dbReference type="OrthoDB" id="9772751at2"/>
<reference evidence="2 3" key="1">
    <citation type="submission" date="2019-06" db="EMBL/GenBank/DDBJ databases">
        <title>Genome sequence of Litorilinea aerophila BAA-2444.</title>
        <authorList>
            <person name="Maclea K.S."/>
            <person name="Maurais E.G."/>
            <person name="Iannazzi L.C."/>
        </authorList>
    </citation>
    <scope>NUCLEOTIDE SEQUENCE [LARGE SCALE GENOMIC DNA]</scope>
    <source>
        <strain evidence="2 3">ATCC BAA-2444</strain>
    </source>
</reference>
<gene>
    <name evidence="2" type="ORF">FKZ61_13060</name>
</gene>
<dbReference type="AlphaFoldDB" id="A0A540VEW2"/>
<name>A0A540VEW2_9CHLR</name>
<organism evidence="2 3">
    <name type="scientific">Litorilinea aerophila</name>
    <dbReference type="NCBI Taxonomy" id="1204385"/>
    <lineage>
        <taxon>Bacteria</taxon>
        <taxon>Bacillati</taxon>
        <taxon>Chloroflexota</taxon>
        <taxon>Caldilineae</taxon>
        <taxon>Caldilineales</taxon>
        <taxon>Caldilineaceae</taxon>
        <taxon>Litorilinea</taxon>
    </lineage>
</organism>
<feature type="domain" description="Methyltransferase type 11" evidence="1">
    <location>
        <begin position="63"/>
        <end position="158"/>
    </location>
</feature>
<dbReference type="SUPFAM" id="SSF53335">
    <property type="entry name" value="S-adenosyl-L-methionine-dependent methyltransferases"/>
    <property type="match status" value="1"/>
</dbReference>
<dbReference type="Pfam" id="PF08241">
    <property type="entry name" value="Methyltransf_11"/>
    <property type="match status" value="1"/>
</dbReference>
<dbReference type="PANTHER" id="PTHR42912:SF6">
    <property type="entry name" value="METHYLTRANSFERASE TYPE 11 DOMAIN-CONTAINING PROTEIN"/>
    <property type="match status" value="1"/>
</dbReference>
<dbReference type="InterPro" id="IPR013216">
    <property type="entry name" value="Methyltransf_11"/>
</dbReference>
<keyword evidence="2" id="KW-0489">Methyltransferase</keyword>
<dbReference type="Proteomes" id="UP000317371">
    <property type="component" value="Unassembled WGS sequence"/>
</dbReference>